<dbReference type="EMBL" id="NBIV01000025">
    <property type="protein sequence ID" value="PXF47360.1"/>
    <property type="molecule type" value="Genomic_DNA"/>
</dbReference>
<protein>
    <submittedName>
        <fullName evidence="2">Uncharacterized protein</fullName>
    </submittedName>
</protein>
<sequence>MSTLPSTQTPSAAPRRVALPAVVVTPLRTPRRIVPPSRSATTTPRSHTAPRRVIGAVSQDTHTPHRPRTPTLSASLAVNTFRGFDFDADCSSEGSADVDSIQPIDIISSTPSKRENDDWLRAFGIDISLLNLYDSDEEQPPHSLICDENHHPNITPTSSRQCTVPDAYELRPVHNPPSAAHTAVPRRSEQLSIPESSTSVTPRRLHLSSRRQSMMISQRELGSLAAALDLEPLNSSSSQSSHPVQMPLPTAKTSKAGTNVFLTPVRASRKQRAQLGADTIVTPVRRSLRLTRNTEQLVPIDEPKGRARMLEAFDFAYTPNRNLH</sequence>
<dbReference type="OrthoDB" id="5600312at2759"/>
<evidence type="ECO:0000313" key="2">
    <source>
        <dbReference type="EMBL" id="PXF47360.1"/>
    </source>
</evidence>
<feature type="region of interest" description="Disordered" evidence="1">
    <location>
        <begin position="171"/>
        <end position="209"/>
    </location>
</feature>
<feature type="compositionally biased region" description="Polar residues" evidence="1">
    <location>
        <begin position="190"/>
        <end position="201"/>
    </location>
</feature>
<gene>
    <name evidence="2" type="ORF">BWQ96_02840</name>
</gene>
<reference evidence="2 3" key="1">
    <citation type="journal article" date="2018" name="Mol. Biol. Evol.">
        <title>Analysis of the draft genome of the red seaweed Gracilariopsis chorda provides insights into genome size evolution in Rhodophyta.</title>
        <authorList>
            <person name="Lee J."/>
            <person name="Yang E.C."/>
            <person name="Graf L."/>
            <person name="Yang J.H."/>
            <person name="Qiu H."/>
            <person name="Zel Zion U."/>
            <person name="Chan C.X."/>
            <person name="Stephens T.G."/>
            <person name="Weber A.P.M."/>
            <person name="Boo G.H."/>
            <person name="Boo S.M."/>
            <person name="Kim K.M."/>
            <person name="Shin Y."/>
            <person name="Jung M."/>
            <person name="Lee S.J."/>
            <person name="Yim H.S."/>
            <person name="Lee J.H."/>
            <person name="Bhattacharya D."/>
            <person name="Yoon H.S."/>
        </authorList>
    </citation>
    <scope>NUCLEOTIDE SEQUENCE [LARGE SCALE GENOMIC DNA]</scope>
    <source>
        <strain evidence="2 3">SKKU-2015</strain>
        <tissue evidence="2">Whole body</tissue>
    </source>
</reference>
<dbReference type="AlphaFoldDB" id="A0A2V3J1T5"/>
<dbReference type="Proteomes" id="UP000247409">
    <property type="component" value="Unassembled WGS sequence"/>
</dbReference>
<comment type="caution">
    <text evidence="2">The sequence shown here is derived from an EMBL/GenBank/DDBJ whole genome shotgun (WGS) entry which is preliminary data.</text>
</comment>
<organism evidence="2 3">
    <name type="scientific">Gracilariopsis chorda</name>
    <dbReference type="NCBI Taxonomy" id="448386"/>
    <lineage>
        <taxon>Eukaryota</taxon>
        <taxon>Rhodophyta</taxon>
        <taxon>Florideophyceae</taxon>
        <taxon>Rhodymeniophycidae</taxon>
        <taxon>Gracilariales</taxon>
        <taxon>Gracilariaceae</taxon>
        <taxon>Gracilariopsis</taxon>
    </lineage>
</organism>
<evidence type="ECO:0000256" key="1">
    <source>
        <dbReference type="SAM" id="MobiDB-lite"/>
    </source>
</evidence>
<evidence type="ECO:0000313" key="3">
    <source>
        <dbReference type="Proteomes" id="UP000247409"/>
    </source>
</evidence>
<accession>A0A2V3J1T5</accession>
<name>A0A2V3J1T5_9FLOR</name>
<keyword evidence="3" id="KW-1185">Reference proteome</keyword>
<proteinExistence type="predicted"/>